<evidence type="ECO:0000313" key="2">
    <source>
        <dbReference type="EMBL" id="AXE37722.1"/>
    </source>
</evidence>
<sequence>MNRSDEAASQGAPRPGETGSKSLYYAQRICSLGDEPECDGRSLVTTSHEVIRHWATRRNAAPATVIGTEYGDEPGVLRLDFDAASPNLRHVDWREWLAIFDQRELAFLYQENRSDGSRSDFFRICGPRTP</sequence>
<gene>
    <name evidence="2" type="ORF">JS278_00529</name>
</gene>
<name>A0A344UR24_9ACTN</name>
<evidence type="ECO:0000256" key="1">
    <source>
        <dbReference type="SAM" id="MobiDB-lite"/>
    </source>
</evidence>
<keyword evidence="3" id="KW-1185">Reference proteome</keyword>
<accession>A0A344UR24</accession>
<protein>
    <submittedName>
        <fullName evidence="2">Uncharacterized protein</fullName>
    </submittedName>
</protein>
<dbReference type="EMBL" id="CP025198">
    <property type="protein sequence ID" value="AXE37722.1"/>
    <property type="molecule type" value="Genomic_DNA"/>
</dbReference>
<reference evidence="2 3" key="1">
    <citation type="submission" date="2017-12" db="EMBL/GenBank/DDBJ databases">
        <title>The whole genome sequence of the Acidipropionibacterium virtanenii sp. nov. type strain JS278.</title>
        <authorList>
            <person name="Laine P."/>
            <person name="Deptula P."/>
            <person name="Varmanen P."/>
            <person name="Auvinen P."/>
        </authorList>
    </citation>
    <scope>NUCLEOTIDE SEQUENCE [LARGE SCALE GENOMIC DNA]</scope>
    <source>
        <strain evidence="2 3">JS278</strain>
    </source>
</reference>
<evidence type="ECO:0000313" key="3">
    <source>
        <dbReference type="Proteomes" id="UP000251995"/>
    </source>
</evidence>
<dbReference type="Proteomes" id="UP000251995">
    <property type="component" value="Chromosome"/>
</dbReference>
<organism evidence="2 3">
    <name type="scientific">Acidipropionibacterium virtanenii</name>
    <dbReference type="NCBI Taxonomy" id="2057246"/>
    <lineage>
        <taxon>Bacteria</taxon>
        <taxon>Bacillati</taxon>
        <taxon>Actinomycetota</taxon>
        <taxon>Actinomycetes</taxon>
        <taxon>Propionibacteriales</taxon>
        <taxon>Propionibacteriaceae</taxon>
        <taxon>Acidipropionibacterium</taxon>
    </lineage>
</organism>
<feature type="region of interest" description="Disordered" evidence="1">
    <location>
        <begin position="1"/>
        <end position="20"/>
    </location>
</feature>
<dbReference type="AlphaFoldDB" id="A0A344UR24"/>
<dbReference type="KEGG" id="acij:JS278_00529"/>
<proteinExistence type="predicted"/>